<evidence type="ECO:0000313" key="3">
    <source>
        <dbReference type="Proteomes" id="UP000827892"/>
    </source>
</evidence>
<accession>A0AAE9DDZ5</accession>
<feature type="region of interest" description="Disordered" evidence="1">
    <location>
        <begin position="1"/>
        <end position="26"/>
    </location>
</feature>
<proteinExistence type="predicted"/>
<gene>
    <name evidence="2" type="ORF">L3Y34_002148</name>
</gene>
<dbReference type="EMBL" id="CP090893">
    <property type="protein sequence ID" value="ULU02372.1"/>
    <property type="molecule type" value="Genomic_DNA"/>
</dbReference>
<reference evidence="2 3" key="1">
    <citation type="submission" date="2022-05" db="EMBL/GenBank/DDBJ databases">
        <title>Chromosome-level reference genomes for two strains of Caenorhabditis briggsae: an improved platform for comparative genomics.</title>
        <authorList>
            <person name="Stevens L."/>
            <person name="Andersen E.C."/>
        </authorList>
    </citation>
    <scope>NUCLEOTIDE SEQUENCE [LARGE SCALE GENOMIC DNA]</scope>
    <source>
        <strain evidence="2">QX1410_ONT</strain>
        <tissue evidence="2">Whole-organism</tissue>
    </source>
</reference>
<evidence type="ECO:0000256" key="1">
    <source>
        <dbReference type="SAM" id="MobiDB-lite"/>
    </source>
</evidence>
<evidence type="ECO:0000313" key="2">
    <source>
        <dbReference type="EMBL" id="ULU02372.1"/>
    </source>
</evidence>
<dbReference type="AlphaFoldDB" id="A0AAE9DDZ5"/>
<sequence length="77" mass="8758">MIMRTPRLLLQQSRSSGNNDHGFVMKTTDDPETVIYGCKASSRGGYGAEDLKYLTKHIKEAHGIRTVFKRIDRIFLS</sequence>
<protein>
    <submittedName>
        <fullName evidence="2">Uncharacterized protein</fullName>
    </submittedName>
</protein>
<dbReference type="Proteomes" id="UP000827892">
    <property type="component" value="Chromosome III"/>
</dbReference>
<organism evidence="2 3">
    <name type="scientific">Caenorhabditis briggsae</name>
    <dbReference type="NCBI Taxonomy" id="6238"/>
    <lineage>
        <taxon>Eukaryota</taxon>
        <taxon>Metazoa</taxon>
        <taxon>Ecdysozoa</taxon>
        <taxon>Nematoda</taxon>
        <taxon>Chromadorea</taxon>
        <taxon>Rhabditida</taxon>
        <taxon>Rhabditina</taxon>
        <taxon>Rhabditomorpha</taxon>
        <taxon>Rhabditoidea</taxon>
        <taxon>Rhabditidae</taxon>
        <taxon>Peloderinae</taxon>
        <taxon>Caenorhabditis</taxon>
    </lineage>
</organism>
<feature type="compositionally biased region" description="Polar residues" evidence="1">
    <location>
        <begin position="10"/>
        <end position="19"/>
    </location>
</feature>
<name>A0AAE9DDZ5_CAEBR</name>